<dbReference type="Pfam" id="PF01624">
    <property type="entry name" value="MutS_I"/>
    <property type="match status" value="1"/>
</dbReference>
<evidence type="ECO:0000256" key="6">
    <source>
        <dbReference type="ARBA" id="ARBA00023125"/>
    </source>
</evidence>
<dbReference type="PIRSF" id="PIRSF005813">
    <property type="entry name" value="MSH2"/>
    <property type="match status" value="1"/>
</dbReference>
<dbReference type="Gene3D" id="3.40.50.300">
    <property type="entry name" value="P-loop containing nucleotide triphosphate hydrolases"/>
    <property type="match status" value="1"/>
</dbReference>
<dbReference type="FunFam" id="3.30.420.110:FF:000002">
    <property type="entry name" value="DNA mismatch repair protein"/>
    <property type="match status" value="1"/>
</dbReference>
<dbReference type="InterPro" id="IPR007695">
    <property type="entry name" value="DNA_mismatch_repair_MutS-lik_N"/>
</dbReference>
<keyword evidence="5" id="KW-0067">ATP-binding</keyword>
<dbReference type="InterPro" id="IPR036187">
    <property type="entry name" value="DNA_mismatch_repair_MutS_sf"/>
</dbReference>
<dbReference type="Gene3D" id="3.30.420.110">
    <property type="entry name" value="MutS, connector domain"/>
    <property type="match status" value="1"/>
</dbReference>
<dbReference type="InterPro" id="IPR007696">
    <property type="entry name" value="DNA_mismatch_repair_MutS_core"/>
</dbReference>
<dbReference type="SUPFAM" id="SSF52540">
    <property type="entry name" value="P-loop containing nucleoside triphosphate hydrolases"/>
    <property type="match status" value="1"/>
</dbReference>
<dbReference type="Proteomes" id="UP001152799">
    <property type="component" value="Chromosome 7"/>
</dbReference>
<proteinExistence type="inferred from homology"/>
<comment type="function">
    <text evidence="9">Component of the post-replicative DNA mismatch repair system (MMR).</text>
</comment>
<evidence type="ECO:0000313" key="12">
    <source>
        <dbReference type="EMBL" id="CAG9771572.1"/>
    </source>
</evidence>
<gene>
    <name evidence="12" type="ORF">CEUTPL_LOCUS12003</name>
</gene>
<dbReference type="GO" id="GO:0006312">
    <property type="term" value="P:mitotic recombination"/>
    <property type="evidence" value="ECO:0007669"/>
    <property type="project" value="TreeGrafter"/>
</dbReference>
<keyword evidence="8" id="KW-0539">Nucleus</keyword>
<evidence type="ECO:0000256" key="2">
    <source>
        <dbReference type="ARBA" id="ARBA00006271"/>
    </source>
</evidence>
<dbReference type="SUPFAM" id="SSF53150">
    <property type="entry name" value="DNA repair protein MutS, domain II"/>
    <property type="match status" value="1"/>
</dbReference>
<dbReference type="InterPro" id="IPR007860">
    <property type="entry name" value="DNA_mmatch_repair_MutS_con_dom"/>
</dbReference>
<keyword evidence="3 9" id="KW-0547">Nucleotide-binding</keyword>
<dbReference type="Gene3D" id="1.10.1420.10">
    <property type="match status" value="2"/>
</dbReference>
<evidence type="ECO:0000256" key="5">
    <source>
        <dbReference type="ARBA" id="ARBA00022840"/>
    </source>
</evidence>
<dbReference type="GO" id="GO:0006298">
    <property type="term" value="P:mismatch repair"/>
    <property type="evidence" value="ECO:0007669"/>
    <property type="project" value="InterPro"/>
</dbReference>
<dbReference type="GO" id="GO:0043570">
    <property type="term" value="P:maintenance of DNA repeat elements"/>
    <property type="evidence" value="ECO:0007669"/>
    <property type="project" value="UniProtKB-ARBA"/>
</dbReference>
<dbReference type="Pfam" id="PF00488">
    <property type="entry name" value="MutS_V"/>
    <property type="match status" value="1"/>
</dbReference>
<dbReference type="OrthoDB" id="295033at2759"/>
<comment type="similarity">
    <text evidence="2 9">Belongs to the DNA mismatch repair MutS family.</text>
</comment>
<accession>A0A9N9QME4</accession>
<evidence type="ECO:0000256" key="3">
    <source>
        <dbReference type="ARBA" id="ARBA00022741"/>
    </source>
</evidence>
<evidence type="ECO:0000256" key="1">
    <source>
        <dbReference type="ARBA" id="ARBA00004123"/>
    </source>
</evidence>
<evidence type="ECO:0000259" key="11">
    <source>
        <dbReference type="PROSITE" id="PS00486"/>
    </source>
</evidence>
<dbReference type="InterPro" id="IPR036678">
    <property type="entry name" value="MutS_con_dom_sf"/>
</dbReference>
<comment type="subcellular location">
    <subcellularLocation>
        <location evidence="1">Nucleus</location>
    </subcellularLocation>
</comment>
<keyword evidence="10" id="KW-0175">Coiled coil</keyword>
<dbReference type="InterPro" id="IPR007861">
    <property type="entry name" value="DNA_mismatch_repair_MutS_clamp"/>
</dbReference>
<feature type="coiled-coil region" evidence="10">
    <location>
        <begin position="465"/>
        <end position="492"/>
    </location>
</feature>
<evidence type="ECO:0000256" key="4">
    <source>
        <dbReference type="ARBA" id="ARBA00022763"/>
    </source>
</evidence>
<dbReference type="EMBL" id="OU892283">
    <property type="protein sequence ID" value="CAG9771572.1"/>
    <property type="molecule type" value="Genomic_DNA"/>
</dbReference>
<feature type="domain" description="DNA mismatch repair proteins mutS family" evidence="11">
    <location>
        <begin position="737"/>
        <end position="753"/>
    </location>
</feature>
<name>A0A9N9QME4_9CUCU</name>
<dbReference type="Gene3D" id="3.40.1170.10">
    <property type="entry name" value="DNA repair protein MutS, domain I"/>
    <property type="match status" value="1"/>
</dbReference>
<dbReference type="SUPFAM" id="SSF48334">
    <property type="entry name" value="DNA repair protein MutS, domain III"/>
    <property type="match status" value="1"/>
</dbReference>
<dbReference type="GO" id="GO:0032301">
    <property type="term" value="C:MutSalpha complex"/>
    <property type="evidence" value="ECO:0007669"/>
    <property type="project" value="TreeGrafter"/>
</dbReference>
<keyword evidence="6 9" id="KW-0238">DNA-binding</keyword>
<dbReference type="Pfam" id="PF05190">
    <property type="entry name" value="MutS_IV"/>
    <property type="match status" value="1"/>
</dbReference>
<dbReference type="PANTHER" id="PTHR11361">
    <property type="entry name" value="DNA MISMATCH REPAIR PROTEIN MUTS FAMILY MEMBER"/>
    <property type="match status" value="1"/>
</dbReference>
<reference evidence="12" key="1">
    <citation type="submission" date="2022-01" db="EMBL/GenBank/DDBJ databases">
        <authorList>
            <person name="King R."/>
        </authorList>
    </citation>
    <scope>NUCLEOTIDE SEQUENCE</scope>
</reference>
<keyword evidence="7 9" id="KW-0234">DNA repair</keyword>
<dbReference type="AlphaFoldDB" id="A0A9N9QME4"/>
<evidence type="ECO:0000256" key="8">
    <source>
        <dbReference type="ARBA" id="ARBA00023242"/>
    </source>
</evidence>
<sequence length="917" mass="103620">MSQDTTIQALNLDIVQQQNFVRFFRGLPEKAASTVRLFNRSDYYTLHDDDAKLAADFTSKIVNYMGETPKLSYLCINKHQMEMFVRELLLVRQYRVEVYVKSSGKSNDWQLEYKGSPGNLTQFEQILFENASINSSNSVMGIKPGKNKTLAVSNINTTDLTFEVCEFTDNECFSELEALLAQIGPKECIIPSGDNLELNTLKTVLDRNGVLVAHVKKSDFNADDIIQDLNRLLFFQMGQEKNATMFSETNLPDAMGALQAVIKFLNLTGSETNFNQYRLKKVDAQRFVRIDNAALYALNVLPKPSLNSEGAPVFTQTPKTHNLLGILNYCVTPQGRRLLEQWIKQPLKDHNLINERLDIVGCFVKDSETRILITKDALTKIPDLMMLSKKLSGKKAKLQDCYRLYQAIGYLPTLINILRKLNNNCVKDVFINPLGEFAMDMEKYQIMIETMIDLDLVDRCEFLIKSNIDSDINELQKSKQSIEEKMHKLLRKAANDLNLEEGKSVKLECNPQHGYFFRITKKEEQALRQAKQYKIIDTVAGGVRFNTEKLVMLNEEYSAINEKYEELQKGMVDEILKVAAGYADTVRSINIILASLDVLSSFATAAVSAKVPYVRPVLKPIEERVLELKKVRHPCLEQQDHLDFIPNDAHFNQNSKTFYIITGPNMCGKSTYIKSIGVCVLMAHIGCWVPCEYAELSLVDGILARVGADDCQLKGLSTFMLEMIEISTIITTATKNSLVIVDELGRGTSTYDGCGIAWAIAEHLATYVKCFSLFATHFHKITKLADTCPTVGNLHVSAVTSKDAITPLYQVKEGECDKSYGIHCAKIAEFPSDVLDWASKNLSALEHQEDLKFIKDFEIPIKKKIIEEGDEIIKESIKDFKAQIANGLNEIELEQLLNEMKNKLKESENLFIKGVIE</sequence>
<dbReference type="InterPro" id="IPR016151">
    <property type="entry name" value="DNA_mismatch_repair_MutS_N"/>
</dbReference>
<dbReference type="InterPro" id="IPR045076">
    <property type="entry name" value="MutS"/>
</dbReference>
<keyword evidence="13" id="KW-1185">Reference proteome</keyword>
<dbReference type="SMART" id="SM00533">
    <property type="entry name" value="MUTSd"/>
    <property type="match status" value="1"/>
</dbReference>
<dbReference type="FunFam" id="3.40.50.300:FF:001115">
    <property type="entry name" value="DNA mismatch repair protein MSH2"/>
    <property type="match status" value="1"/>
</dbReference>
<dbReference type="GO" id="GO:0005524">
    <property type="term" value="F:ATP binding"/>
    <property type="evidence" value="ECO:0007669"/>
    <property type="project" value="UniProtKB-KW"/>
</dbReference>
<protein>
    <recommendedName>
        <fullName evidence="11">DNA mismatch repair proteins mutS family domain-containing protein</fullName>
    </recommendedName>
</protein>
<dbReference type="PROSITE" id="PS00486">
    <property type="entry name" value="DNA_MISMATCH_REPAIR_2"/>
    <property type="match status" value="1"/>
</dbReference>
<evidence type="ECO:0000313" key="13">
    <source>
        <dbReference type="Proteomes" id="UP001152799"/>
    </source>
</evidence>
<evidence type="ECO:0000256" key="9">
    <source>
        <dbReference type="RuleBase" id="RU003756"/>
    </source>
</evidence>
<dbReference type="InterPro" id="IPR027417">
    <property type="entry name" value="P-loop_NTPase"/>
</dbReference>
<evidence type="ECO:0000256" key="7">
    <source>
        <dbReference type="ARBA" id="ARBA00023204"/>
    </source>
</evidence>
<dbReference type="GO" id="GO:0140664">
    <property type="term" value="F:ATP-dependent DNA damage sensor activity"/>
    <property type="evidence" value="ECO:0007669"/>
    <property type="project" value="InterPro"/>
</dbReference>
<keyword evidence="4 9" id="KW-0227">DNA damage</keyword>
<dbReference type="Pfam" id="PF05192">
    <property type="entry name" value="MutS_III"/>
    <property type="match status" value="1"/>
</dbReference>
<dbReference type="InterPro" id="IPR000432">
    <property type="entry name" value="DNA_mismatch_repair_MutS_C"/>
</dbReference>
<dbReference type="InterPro" id="IPR011184">
    <property type="entry name" value="DNA_mismatch_repair_Msh2"/>
</dbReference>
<dbReference type="Pfam" id="PF05188">
    <property type="entry name" value="MutS_II"/>
    <property type="match status" value="1"/>
</dbReference>
<dbReference type="SMART" id="SM00534">
    <property type="entry name" value="MUTSac"/>
    <property type="match status" value="1"/>
</dbReference>
<dbReference type="GO" id="GO:0030983">
    <property type="term" value="F:mismatched DNA binding"/>
    <property type="evidence" value="ECO:0007669"/>
    <property type="project" value="InterPro"/>
</dbReference>
<organism evidence="12 13">
    <name type="scientific">Ceutorhynchus assimilis</name>
    <name type="common">cabbage seed weevil</name>
    <dbReference type="NCBI Taxonomy" id="467358"/>
    <lineage>
        <taxon>Eukaryota</taxon>
        <taxon>Metazoa</taxon>
        <taxon>Ecdysozoa</taxon>
        <taxon>Arthropoda</taxon>
        <taxon>Hexapoda</taxon>
        <taxon>Insecta</taxon>
        <taxon>Pterygota</taxon>
        <taxon>Neoptera</taxon>
        <taxon>Endopterygota</taxon>
        <taxon>Coleoptera</taxon>
        <taxon>Polyphaga</taxon>
        <taxon>Cucujiformia</taxon>
        <taxon>Curculionidae</taxon>
        <taxon>Ceutorhynchinae</taxon>
        <taxon>Ceutorhynchus</taxon>
    </lineage>
</organism>
<evidence type="ECO:0000256" key="10">
    <source>
        <dbReference type="SAM" id="Coils"/>
    </source>
</evidence>
<dbReference type="PANTHER" id="PTHR11361:SF35">
    <property type="entry name" value="DNA MISMATCH REPAIR PROTEIN MSH2"/>
    <property type="match status" value="1"/>
</dbReference>